<sequence length="130" mass="13926">MQDMSKKFFDTAANHPNPLLQSAVSYEPPSHPHIISSEGHGMFFQTHLTNSPLRSKEREDEGSGSLTYAALAAAVGCMDSLISGRRRARSVRSTRSGSPMCATLNRSAFTGVRRAAVGCVYGLNCASPPP</sequence>
<dbReference type="OrthoDB" id="10050074at2759"/>
<dbReference type="EMBL" id="BGZK01000086">
    <property type="protein sequence ID" value="GBP17339.1"/>
    <property type="molecule type" value="Genomic_DNA"/>
</dbReference>
<gene>
    <name evidence="1" type="ORF">EVAR_17825_1</name>
</gene>
<dbReference type="Proteomes" id="UP000299102">
    <property type="component" value="Unassembled WGS sequence"/>
</dbReference>
<protein>
    <submittedName>
        <fullName evidence="1">Uncharacterized protein</fullName>
    </submittedName>
</protein>
<keyword evidence="2" id="KW-1185">Reference proteome</keyword>
<proteinExistence type="predicted"/>
<evidence type="ECO:0000313" key="1">
    <source>
        <dbReference type="EMBL" id="GBP17339.1"/>
    </source>
</evidence>
<accession>A0A4C1TTM6</accession>
<name>A0A4C1TTM6_EUMVA</name>
<evidence type="ECO:0000313" key="2">
    <source>
        <dbReference type="Proteomes" id="UP000299102"/>
    </source>
</evidence>
<dbReference type="AlphaFoldDB" id="A0A4C1TTM6"/>
<organism evidence="1 2">
    <name type="scientific">Eumeta variegata</name>
    <name type="common">Bagworm moth</name>
    <name type="synonym">Eumeta japonica</name>
    <dbReference type="NCBI Taxonomy" id="151549"/>
    <lineage>
        <taxon>Eukaryota</taxon>
        <taxon>Metazoa</taxon>
        <taxon>Ecdysozoa</taxon>
        <taxon>Arthropoda</taxon>
        <taxon>Hexapoda</taxon>
        <taxon>Insecta</taxon>
        <taxon>Pterygota</taxon>
        <taxon>Neoptera</taxon>
        <taxon>Endopterygota</taxon>
        <taxon>Lepidoptera</taxon>
        <taxon>Glossata</taxon>
        <taxon>Ditrysia</taxon>
        <taxon>Tineoidea</taxon>
        <taxon>Psychidae</taxon>
        <taxon>Oiketicinae</taxon>
        <taxon>Eumeta</taxon>
    </lineage>
</organism>
<reference evidence="1 2" key="1">
    <citation type="journal article" date="2019" name="Commun. Biol.">
        <title>The bagworm genome reveals a unique fibroin gene that provides high tensile strength.</title>
        <authorList>
            <person name="Kono N."/>
            <person name="Nakamura H."/>
            <person name="Ohtoshi R."/>
            <person name="Tomita M."/>
            <person name="Numata K."/>
            <person name="Arakawa K."/>
        </authorList>
    </citation>
    <scope>NUCLEOTIDE SEQUENCE [LARGE SCALE GENOMIC DNA]</scope>
</reference>
<comment type="caution">
    <text evidence="1">The sequence shown here is derived from an EMBL/GenBank/DDBJ whole genome shotgun (WGS) entry which is preliminary data.</text>
</comment>